<feature type="signal peptide" evidence="1">
    <location>
        <begin position="1"/>
        <end position="16"/>
    </location>
</feature>
<evidence type="ECO:0000313" key="2">
    <source>
        <dbReference type="EMBL" id="GFY54457.1"/>
    </source>
</evidence>
<dbReference type="AlphaFoldDB" id="A0A8X6XIG0"/>
<keyword evidence="3" id="KW-1185">Reference proteome</keyword>
<evidence type="ECO:0000256" key="1">
    <source>
        <dbReference type="SAM" id="SignalP"/>
    </source>
</evidence>
<accession>A0A8X6XIG0</accession>
<sequence length="127" mass="14678">MRCVVEVCVVFGRVYACVVECEGVRECMRFRWKCMRVVEMYACVVAECMRVLLKSVCGVVEECMRVLLKSVCVCCWRVYACVVEECMRVLLKKVYACVVEECMRVFLGECMRVLLEYDVVLGYACVV</sequence>
<feature type="chain" id="PRO_5036454065" evidence="1">
    <location>
        <begin position="17"/>
        <end position="127"/>
    </location>
</feature>
<organism evidence="2 3">
    <name type="scientific">Trichonephila inaurata madagascariensis</name>
    <dbReference type="NCBI Taxonomy" id="2747483"/>
    <lineage>
        <taxon>Eukaryota</taxon>
        <taxon>Metazoa</taxon>
        <taxon>Ecdysozoa</taxon>
        <taxon>Arthropoda</taxon>
        <taxon>Chelicerata</taxon>
        <taxon>Arachnida</taxon>
        <taxon>Araneae</taxon>
        <taxon>Araneomorphae</taxon>
        <taxon>Entelegynae</taxon>
        <taxon>Araneoidea</taxon>
        <taxon>Nephilidae</taxon>
        <taxon>Trichonephila</taxon>
        <taxon>Trichonephila inaurata</taxon>
    </lineage>
</organism>
<reference evidence="2" key="1">
    <citation type="submission" date="2020-08" db="EMBL/GenBank/DDBJ databases">
        <title>Multicomponent nature underlies the extraordinary mechanical properties of spider dragline silk.</title>
        <authorList>
            <person name="Kono N."/>
            <person name="Nakamura H."/>
            <person name="Mori M."/>
            <person name="Yoshida Y."/>
            <person name="Ohtoshi R."/>
            <person name="Malay A.D."/>
            <person name="Moran D.A.P."/>
            <person name="Tomita M."/>
            <person name="Numata K."/>
            <person name="Arakawa K."/>
        </authorList>
    </citation>
    <scope>NUCLEOTIDE SEQUENCE</scope>
</reference>
<gene>
    <name evidence="2" type="ORF">TNIN_231771</name>
</gene>
<comment type="caution">
    <text evidence="2">The sequence shown here is derived from an EMBL/GenBank/DDBJ whole genome shotgun (WGS) entry which is preliminary data.</text>
</comment>
<proteinExistence type="predicted"/>
<protein>
    <submittedName>
        <fullName evidence="2">Uncharacterized protein</fullName>
    </submittedName>
</protein>
<dbReference type="EMBL" id="BMAV01009875">
    <property type="protein sequence ID" value="GFY54457.1"/>
    <property type="molecule type" value="Genomic_DNA"/>
</dbReference>
<name>A0A8X6XIG0_9ARAC</name>
<keyword evidence="1" id="KW-0732">Signal</keyword>
<evidence type="ECO:0000313" key="3">
    <source>
        <dbReference type="Proteomes" id="UP000886998"/>
    </source>
</evidence>
<dbReference type="Proteomes" id="UP000886998">
    <property type="component" value="Unassembled WGS sequence"/>
</dbReference>